<organism evidence="2 3">
    <name type="scientific">Roseospirillum parvum</name>
    <dbReference type="NCBI Taxonomy" id="83401"/>
    <lineage>
        <taxon>Bacteria</taxon>
        <taxon>Pseudomonadati</taxon>
        <taxon>Pseudomonadota</taxon>
        <taxon>Alphaproteobacteria</taxon>
        <taxon>Rhodospirillales</taxon>
        <taxon>Rhodospirillaceae</taxon>
        <taxon>Roseospirillum</taxon>
    </lineage>
</organism>
<gene>
    <name evidence="2" type="ORF">SAMN05421742_101577</name>
</gene>
<evidence type="ECO:0000313" key="2">
    <source>
        <dbReference type="EMBL" id="SDG56063.1"/>
    </source>
</evidence>
<dbReference type="InterPro" id="IPR036390">
    <property type="entry name" value="WH_DNA-bd_sf"/>
</dbReference>
<dbReference type="Gene3D" id="1.20.1280.20">
    <property type="entry name" value="HscB, C-terminal domain"/>
    <property type="match status" value="1"/>
</dbReference>
<dbReference type="AlphaFoldDB" id="A0A1G7V8G8"/>
<protein>
    <submittedName>
        <fullName evidence="2">Putative AphA-like transcriptional regulator</fullName>
    </submittedName>
</protein>
<dbReference type="RefSeq" id="WP_092615062.1">
    <property type="nucleotide sequence ID" value="NZ_FNCV01000001.1"/>
</dbReference>
<dbReference type="GO" id="GO:0051259">
    <property type="term" value="P:protein complex oligomerization"/>
    <property type="evidence" value="ECO:0007669"/>
    <property type="project" value="InterPro"/>
</dbReference>
<accession>A0A1G7V8G8</accession>
<evidence type="ECO:0000313" key="3">
    <source>
        <dbReference type="Proteomes" id="UP000217076"/>
    </source>
</evidence>
<keyword evidence="3" id="KW-1185">Reference proteome</keyword>
<dbReference type="Pfam" id="PF14557">
    <property type="entry name" value="AphA_like"/>
    <property type="match status" value="1"/>
</dbReference>
<proteinExistence type="predicted"/>
<dbReference type="Gene3D" id="1.10.10.10">
    <property type="entry name" value="Winged helix-like DNA-binding domain superfamily/Winged helix DNA-binding domain"/>
    <property type="match status" value="1"/>
</dbReference>
<dbReference type="InterPro" id="IPR029434">
    <property type="entry name" value="Put_trans_reg"/>
</dbReference>
<dbReference type="SUPFAM" id="SSF46785">
    <property type="entry name" value="Winged helix' DNA-binding domain"/>
    <property type="match status" value="1"/>
</dbReference>
<keyword evidence="1" id="KW-0143">Chaperone</keyword>
<evidence type="ECO:0000256" key="1">
    <source>
        <dbReference type="ARBA" id="ARBA00023186"/>
    </source>
</evidence>
<reference evidence="3" key="1">
    <citation type="submission" date="2016-10" db="EMBL/GenBank/DDBJ databases">
        <authorList>
            <person name="Varghese N."/>
            <person name="Submissions S."/>
        </authorList>
    </citation>
    <scope>NUCLEOTIDE SEQUENCE [LARGE SCALE GENOMIC DNA]</scope>
    <source>
        <strain evidence="3">930I</strain>
    </source>
</reference>
<dbReference type="OrthoDB" id="7348141at2"/>
<name>A0A1G7V8G8_9PROT</name>
<dbReference type="EMBL" id="FNCV01000001">
    <property type="protein sequence ID" value="SDG56063.1"/>
    <property type="molecule type" value="Genomic_DNA"/>
</dbReference>
<dbReference type="InterPro" id="IPR036386">
    <property type="entry name" value="HscB_C_sf"/>
</dbReference>
<dbReference type="Proteomes" id="UP000217076">
    <property type="component" value="Unassembled WGS sequence"/>
</dbReference>
<dbReference type="InterPro" id="IPR036388">
    <property type="entry name" value="WH-like_DNA-bd_sf"/>
</dbReference>
<sequence length="182" mass="20277">MYADNTLTPREAVRLCALGTIAQGPMHYADLASSVRNFISRITGPSLDLLGTSIELLRFEGLVDSVDGAGMEDNALLTISEAGRAEFRHLMTAPLRPASDLSKLISALKFRFLHLLEPEDRIAQADLLVETSETGLNRLIDLRARITDEEGYVGEWLDQEIGRAESRLRWLEDLRERIALNA</sequence>